<keyword evidence="3 6" id="KW-0812">Transmembrane</keyword>
<evidence type="ECO:0000256" key="2">
    <source>
        <dbReference type="ARBA" id="ARBA00022448"/>
    </source>
</evidence>
<evidence type="ECO:0000256" key="4">
    <source>
        <dbReference type="ARBA" id="ARBA00022989"/>
    </source>
</evidence>
<evidence type="ECO:0000256" key="3">
    <source>
        <dbReference type="ARBA" id="ARBA00022692"/>
    </source>
</evidence>
<dbReference type="PANTHER" id="PTHR45724">
    <property type="entry name" value="AQUAPORIN NIP2-1"/>
    <property type="match status" value="1"/>
</dbReference>
<dbReference type="InterPro" id="IPR034294">
    <property type="entry name" value="Aquaporin_transptr"/>
</dbReference>
<dbReference type="Proteomes" id="UP000295453">
    <property type="component" value="Unassembled WGS sequence"/>
</dbReference>
<sequence length="211" mass="21520">MARNAKYFVELIGTFLFVLVIVSAVRSGSALAPFAIGAALMVNVYAGGHVSGGHYNPAVSLAVFVRGRLAARDLVPYWAAQFAGAALAAGVAHVFYGYPKAGPAFEGHDLWAAFLAEAIFTFALCWVVLNVATARANDGNSFYGLAIGFAVATGAVAVGPVSGGVFNPAVGLGVTIAHLSAWGNLWVYVVACLLGGAVAGGLFKALNPTDA</sequence>
<gene>
    <name evidence="8" type="ORF">EPD65_03450</name>
</gene>
<evidence type="ECO:0000313" key="8">
    <source>
        <dbReference type="EMBL" id="TCJ30629.1"/>
    </source>
</evidence>
<keyword evidence="4 7" id="KW-1133">Transmembrane helix</keyword>
<comment type="similarity">
    <text evidence="6">Belongs to the MIP/aquaporin (TC 1.A.8) family.</text>
</comment>
<dbReference type="InterPro" id="IPR023271">
    <property type="entry name" value="Aquaporin-like"/>
</dbReference>
<evidence type="ECO:0000256" key="5">
    <source>
        <dbReference type="ARBA" id="ARBA00023136"/>
    </source>
</evidence>
<reference evidence="8 9" key="1">
    <citation type="submission" date="2019-03" db="EMBL/GenBank/DDBJ databases">
        <authorList>
            <person name="Kim M.K.M."/>
        </authorList>
    </citation>
    <scope>NUCLEOTIDE SEQUENCE [LARGE SCALE GENOMIC DNA]</scope>
    <source>
        <strain evidence="8 9">18JY15-6</strain>
    </source>
</reference>
<dbReference type="RefSeq" id="WP_131581754.1">
    <property type="nucleotide sequence ID" value="NZ_SJZJ01000003.1"/>
</dbReference>
<feature type="transmembrane region" description="Helical" evidence="7">
    <location>
        <begin position="7"/>
        <end position="25"/>
    </location>
</feature>
<keyword evidence="5 7" id="KW-0472">Membrane</keyword>
<dbReference type="PROSITE" id="PS00221">
    <property type="entry name" value="MIP"/>
    <property type="match status" value="1"/>
</dbReference>
<comment type="caution">
    <text evidence="8">The sequence shown here is derived from an EMBL/GenBank/DDBJ whole genome shotgun (WGS) entry which is preliminary data.</text>
</comment>
<keyword evidence="2 6" id="KW-0813">Transport</keyword>
<dbReference type="GO" id="GO:0015267">
    <property type="term" value="F:channel activity"/>
    <property type="evidence" value="ECO:0007669"/>
    <property type="project" value="InterPro"/>
</dbReference>
<feature type="transmembrane region" description="Helical" evidence="7">
    <location>
        <begin position="74"/>
        <end position="98"/>
    </location>
</feature>
<protein>
    <submittedName>
        <fullName evidence="8">Porin</fullName>
    </submittedName>
</protein>
<evidence type="ECO:0000256" key="7">
    <source>
        <dbReference type="SAM" id="Phobius"/>
    </source>
</evidence>
<dbReference type="Pfam" id="PF00230">
    <property type="entry name" value="MIP"/>
    <property type="match status" value="1"/>
</dbReference>
<dbReference type="OrthoDB" id="9807293at2"/>
<dbReference type="SUPFAM" id="SSF81338">
    <property type="entry name" value="Aquaporin-like"/>
    <property type="match status" value="1"/>
</dbReference>
<comment type="subcellular location">
    <subcellularLocation>
        <location evidence="1">Membrane</location>
        <topology evidence="1">Multi-pass membrane protein</topology>
    </subcellularLocation>
</comment>
<feature type="transmembrane region" description="Helical" evidence="7">
    <location>
        <begin position="141"/>
        <end position="165"/>
    </location>
</feature>
<dbReference type="PANTHER" id="PTHR45724:SF13">
    <property type="entry name" value="AQUAPORIN NIP1-1-RELATED"/>
    <property type="match status" value="1"/>
</dbReference>
<evidence type="ECO:0000313" key="9">
    <source>
        <dbReference type="Proteomes" id="UP000295453"/>
    </source>
</evidence>
<feature type="transmembrane region" description="Helical" evidence="7">
    <location>
        <begin position="185"/>
        <end position="206"/>
    </location>
</feature>
<feature type="transmembrane region" description="Helical" evidence="7">
    <location>
        <begin position="31"/>
        <end position="53"/>
    </location>
</feature>
<evidence type="ECO:0000256" key="1">
    <source>
        <dbReference type="ARBA" id="ARBA00004141"/>
    </source>
</evidence>
<dbReference type="PRINTS" id="PR00783">
    <property type="entry name" value="MINTRINSICP"/>
</dbReference>
<dbReference type="AlphaFoldDB" id="A0A4R1CHH0"/>
<dbReference type="EMBL" id="SJZJ01000003">
    <property type="protein sequence ID" value="TCJ30629.1"/>
    <property type="molecule type" value="Genomic_DNA"/>
</dbReference>
<name>A0A4R1CHH0_9ACTN</name>
<dbReference type="InterPro" id="IPR022357">
    <property type="entry name" value="MIP_CS"/>
</dbReference>
<dbReference type="Gene3D" id="1.20.1080.10">
    <property type="entry name" value="Glycerol uptake facilitator protein"/>
    <property type="match status" value="1"/>
</dbReference>
<evidence type="ECO:0000256" key="6">
    <source>
        <dbReference type="RuleBase" id="RU000477"/>
    </source>
</evidence>
<feature type="transmembrane region" description="Helical" evidence="7">
    <location>
        <begin position="110"/>
        <end position="129"/>
    </location>
</feature>
<proteinExistence type="inferred from homology"/>
<accession>A0A4R1CHH0</accession>
<dbReference type="InterPro" id="IPR000425">
    <property type="entry name" value="MIP"/>
</dbReference>
<dbReference type="GO" id="GO:0016020">
    <property type="term" value="C:membrane"/>
    <property type="evidence" value="ECO:0007669"/>
    <property type="project" value="UniProtKB-SubCell"/>
</dbReference>
<keyword evidence="9" id="KW-1185">Reference proteome</keyword>
<organism evidence="8 9">
    <name type="scientific">Nocardioides jejuensis</name>
    <dbReference type="NCBI Taxonomy" id="2502782"/>
    <lineage>
        <taxon>Bacteria</taxon>
        <taxon>Bacillati</taxon>
        <taxon>Actinomycetota</taxon>
        <taxon>Actinomycetes</taxon>
        <taxon>Propionibacteriales</taxon>
        <taxon>Nocardioidaceae</taxon>
        <taxon>Nocardioides</taxon>
    </lineage>
</organism>